<reference evidence="2" key="1">
    <citation type="submission" date="2022-11" db="UniProtKB">
        <authorList>
            <consortium name="WormBaseParasite"/>
        </authorList>
    </citation>
    <scope>IDENTIFICATION</scope>
</reference>
<evidence type="ECO:0000313" key="1">
    <source>
        <dbReference type="Proteomes" id="UP000887579"/>
    </source>
</evidence>
<dbReference type="WBParaSite" id="ES5_v2.g9834.t1">
    <property type="protein sequence ID" value="ES5_v2.g9834.t1"/>
    <property type="gene ID" value="ES5_v2.g9834"/>
</dbReference>
<organism evidence="1 2">
    <name type="scientific">Panagrolaimus sp. ES5</name>
    <dbReference type="NCBI Taxonomy" id="591445"/>
    <lineage>
        <taxon>Eukaryota</taxon>
        <taxon>Metazoa</taxon>
        <taxon>Ecdysozoa</taxon>
        <taxon>Nematoda</taxon>
        <taxon>Chromadorea</taxon>
        <taxon>Rhabditida</taxon>
        <taxon>Tylenchina</taxon>
        <taxon>Panagrolaimomorpha</taxon>
        <taxon>Panagrolaimoidea</taxon>
        <taxon>Panagrolaimidae</taxon>
        <taxon>Panagrolaimus</taxon>
    </lineage>
</organism>
<proteinExistence type="predicted"/>
<protein>
    <submittedName>
        <fullName evidence="2">Phenylalanine--tRNA ligase</fullName>
    </submittedName>
</protein>
<accession>A0AC34GYX3</accession>
<sequence length="609" mass="69258">METALLAIETRLTKYPFLTGFEKPCSLDRVLFIQLKNIENFDSKKYPSISRWKNYLSSFSEAELQRLPLVKCAELSVLIKQIIVALQTQKAPQLELEDKIEKTPQDKKIQNTIAMDTTDVPQILLNWLNEHDTCDSVDVAEHLKIPHQKIIGGIKSILCHDGVINTEDYSVSEYILSDEGKLMAKEGSHEYNLYQAIGADGKLLKDIKLPNVKVAQSKALEAKWIAIEKTENGPKLVRKVDKVGDVVSADLKKVADGKAEELEKATIEAFKKRKALSVQITKGLKVSKGPNFVTTLEKPELDLTAEMLANGSWATKSFKKYNFDALGIPPSSGHYHPLLKVRTEFRQIFLEMGFSEMPTNRYVESSFWNFDALFQPQQHPARDAHDTFFVSDPAISTKFPEEYLERVKKVHAKGGYGSIGYQYDWKIEEAQKNVLRTHTTAISARQLYLLAQQKEFKPAKMFSIDRVFRNETLDATHLAEFHQVEGVVAEKNLSLGHVIGLFTEFFRKCGIENLKFKPTYNPYTEPSMEIFAYHEGLKKWVEIGNSGLFRPEMLLPMGLPPDVNVAGFGLSLERPTMIRYGISNIRELFGPKVNIEMIYKNPICRLEKE</sequence>
<evidence type="ECO:0000313" key="2">
    <source>
        <dbReference type="WBParaSite" id="ES5_v2.g9834.t1"/>
    </source>
</evidence>
<dbReference type="Proteomes" id="UP000887579">
    <property type="component" value="Unplaced"/>
</dbReference>
<name>A0AC34GYX3_9BILA</name>